<sequence length="124" mass="13982">MEDKYIPGVCNIGPAEIKKRKQAGWMGLVATVLLWATFIWFAAPSAWRLLLFFPAMMSATGFLQAYMHFCAYFGFASLFNFGDVGKTDSVSQAEFRAKDKRRAWQIVIYSILIGLAVALVGYFF</sequence>
<protein>
    <submittedName>
        <fullName evidence="2">Uncharacterized protein</fullName>
    </submittedName>
</protein>
<keyword evidence="1" id="KW-0472">Membrane</keyword>
<organism evidence="2 3">
    <name type="scientific">Candidatus Yanofskybacteria bacterium GW2011_GWC2_41_9</name>
    <dbReference type="NCBI Taxonomy" id="1619029"/>
    <lineage>
        <taxon>Bacteria</taxon>
        <taxon>Candidatus Yanofskyibacteriota</taxon>
    </lineage>
</organism>
<reference evidence="2 3" key="1">
    <citation type="journal article" date="2015" name="Nature">
        <title>rRNA introns, odd ribosomes, and small enigmatic genomes across a large radiation of phyla.</title>
        <authorList>
            <person name="Brown C.T."/>
            <person name="Hug L.A."/>
            <person name="Thomas B.C."/>
            <person name="Sharon I."/>
            <person name="Castelle C.J."/>
            <person name="Singh A."/>
            <person name="Wilkins M.J."/>
            <person name="Williams K.H."/>
            <person name="Banfield J.F."/>
        </authorList>
    </citation>
    <scope>NUCLEOTIDE SEQUENCE [LARGE SCALE GENOMIC DNA]</scope>
</reference>
<proteinExistence type="predicted"/>
<comment type="caution">
    <text evidence="2">The sequence shown here is derived from an EMBL/GenBank/DDBJ whole genome shotgun (WGS) entry which is preliminary data.</text>
</comment>
<keyword evidence="1" id="KW-1133">Transmembrane helix</keyword>
<name>A0A0G0XMZ5_9BACT</name>
<dbReference type="EMBL" id="LCCE01000036">
    <property type="protein sequence ID" value="KKS25832.1"/>
    <property type="molecule type" value="Genomic_DNA"/>
</dbReference>
<keyword evidence="1" id="KW-0812">Transmembrane</keyword>
<feature type="transmembrane region" description="Helical" evidence="1">
    <location>
        <begin position="23"/>
        <end position="43"/>
    </location>
</feature>
<gene>
    <name evidence="2" type="ORF">UU84_C0036G0008</name>
</gene>
<dbReference type="AlphaFoldDB" id="A0A0G0XMZ5"/>
<dbReference type="Proteomes" id="UP000033859">
    <property type="component" value="Unassembled WGS sequence"/>
</dbReference>
<evidence type="ECO:0000313" key="3">
    <source>
        <dbReference type="Proteomes" id="UP000033859"/>
    </source>
</evidence>
<evidence type="ECO:0000313" key="2">
    <source>
        <dbReference type="EMBL" id="KKS25832.1"/>
    </source>
</evidence>
<evidence type="ECO:0000256" key="1">
    <source>
        <dbReference type="SAM" id="Phobius"/>
    </source>
</evidence>
<feature type="transmembrane region" description="Helical" evidence="1">
    <location>
        <begin position="103"/>
        <end position="123"/>
    </location>
</feature>
<feature type="transmembrane region" description="Helical" evidence="1">
    <location>
        <begin position="63"/>
        <end position="82"/>
    </location>
</feature>
<accession>A0A0G0XMZ5</accession>